<dbReference type="AlphaFoldDB" id="A0A0E9W5J0"/>
<organism evidence="1">
    <name type="scientific">Anguilla anguilla</name>
    <name type="common">European freshwater eel</name>
    <name type="synonym">Muraena anguilla</name>
    <dbReference type="NCBI Taxonomy" id="7936"/>
    <lineage>
        <taxon>Eukaryota</taxon>
        <taxon>Metazoa</taxon>
        <taxon>Chordata</taxon>
        <taxon>Craniata</taxon>
        <taxon>Vertebrata</taxon>
        <taxon>Euteleostomi</taxon>
        <taxon>Actinopterygii</taxon>
        <taxon>Neopterygii</taxon>
        <taxon>Teleostei</taxon>
        <taxon>Anguilliformes</taxon>
        <taxon>Anguillidae</taxon>
        <taxon>Anguilla</taxon>
    </lineage>
</organism>
<evidence type="ECO:0000313" key="1">
    <source>
        <dbReference type="EMBL" id="JAH85586.1"/>
    </source>
</evidence>
<accession>A0A0E9W5J0</accession>
<name>A0A0E9W5J0_ANGAN</name>
<protein>
    <submittedName>
        <fullName evidence="1">Uncharacterized protein</fullName>
    </submittedName>
</protein>
<dbReference type="EMBL" id="GBXM01022991">
    <property type="protein sequence ID" value="JAH85586.1"/>
    <property type="molecule type" value="Transcribed_RNA"/>
</dbReference>
<reference evidence="1" key="1">
    <citation type="submission" date="2014-11" db="EMBL/GenBank/DDBJ databases">
        <authorList>
            <person name="Amaro Gonzalez C."/>
        </authorList>
    </citation>
    <scope>NUCLEOTIDE SEQUENCE</scope>
</reference>
<sequence>MRKMPLTILELVTPVRSRVNRTKAYQWPLCVPFQRCLSLSNIFWPIVLVRCLVPVQDIVIY</sequence>
<reference evidence="1" key="2">
    <citation type="journal article" date="2015" name="Fish Shellfish Immunol.">
        <title>Early steps in the European eel (Anguilla anguilla)-Vibrio vulnificus interaction in the gills: Role of the RtxA13 toxin.</title>
        <authorList>
            <person name="Callol A."/>
            <person name="Pajuelo D."/>
            <person name="Ebbesson L."/>
            <person name="Teles M."/>
            <person name="MacKenzie S."/>
            <person name="Amaro C."/>
        </authorList>
    </citation>
    <scope>NUCLEOTIDE SEQUENCE</scope>
</reference>
<proteinExistence type="predicted"/>